<gene>
    <name evidence="2" type="ORF">LARSCL_LOCUS3059</name>
</gene>
<name>A0AAV1Z4F6_9ARAC</name>
<feature type="compositionally biased region" description="Low complexity" evidence="1">
    <location>
        <begin position="456"/>
        <end position="466"/>
    </location>
</feature>
<dbReference type="SUPFAM" id="SSF48371">
    <property type="entry name" value="ARM repeat"/>
    <property type="match status" value="1"/>
</dbReference>
<dbReference type="InterPro" id="IPR042359">
    <property type="entry name" value="TERB1"/>
</dbReference>
<dbReference type="PANTHER" id="PTHR14014:SF0">
    <property type="entry name" value="TELOMERE REPEATS-BINDING BOUQUET FORMATION PROTEIN 1"/>
    <property type="match status" value="1"/>
</dbReference>
<organism evidence="2 3">
    <name type="scientific">Larinioides sclopetarius</name>
    <dbReference type="NCBI Taxonomy" id="280406"/>
    <lineage>
        <taxon>Eukaryota</taxon>
        <taxon>Metazoa</taxon>
        <taxon>Ecdysozoa</taxon>
        <taxon>Arthropoda</taxon>
        <taxon>Chelicerata</taxon>
        <taxon>Arachnida</taxon>
        <taxon>Araneae</taxon>
        <taxon>Araneomorphae</taxon>
        <taxon>Entelegynae</taxon>
        <taxon>Araneoidea</taxon>
        <taxon>Araneidae</taxon>
        <taxon>Larinioides</taxon>
    </lineage>
</organism>
<keyword evidence="3" id="KW-1185">Reference proteome</keyword>
<comment type="caution">
    <text evidence="2">The sequence shown here is derived from an EMBL/GenBank/DDBJ whole genome shotgun (WGS) entry which is preliminary data.</text>
</comment>
<evidence type="ECO:0008006" key="4">
    <source>
        <dbReference type="Google" id="ProtNLM"/>
    </source>
</evidence>
<accession>A0AAV1Z4F6</accession>
<reference evidence="2 3" key="1">
    <citation type="submission" date="2024-04" db="EMBL/GenBank/DDBJ databases">
        <authorList>
            <person name="Rising A."/>
            <person name="Reimegard J."/>
            <person name="Sonavane S."/>
            <person name="Akerstrom W."/>
            <person name="Nylinder S."/>
            <person name="Hedman E."/>
            <person name="Kallberg Y."/>
        </authorList>
    </citation>
    <scope>NUCLEOTIDE SEQUENCE [LARGE SCALE GENOMIC DNA]</scope>
</reference>
<dbReference type="GO" id="GO:0070197">
    <property type="term" value="P:meiotic attachment of telomere to nuclear envelope"/>
    <property type="evidence" value="ECO:0007669"/>
    <property type="project" value="InterPro"/>
</dbReference>
<dbReference type="PANTHER" id="PTHR14014">
    <property type="entry name" value="TELOMERE REPEATS-BINDING BOUQUET FORMATION PROTEIN 1"/>
    <property type="match status" value="1"/>
</dbReference>
<dbReference type="InterPro" id="IPR016024">
    <property type="entry name" value="ARM-type_fold"/>
</dbReference>
<proteinExistence type="predicted"/>
<protein>
    <recommendedName>
        <fullName evidence="4">Telomere repeats-binding bouquet formation protein 1</fullName>
    </recommendedName>
</protein>
<feature type="compositionally biased region" description="Basic residues" evidence="1">
    <location>
        <begin position="467"/>
        <end position="482"/>
    </location>
</feature>
<feature type="region of interest" description="Disordered" evidence="1">
    <location>
        <begin position="430"/>
        <end position="488"/>
    </location>
</feature>
<dbReference type="GO" id="GO:0007129">
    <property type="term" value="P:homologous chromosome pairing at meiosis"/>
    <property type="evidence" value="ECO:0007669"/>
    <property type="project" value="TreeGrafter"/>
</dbReference>
<dbReference type="AlphaFoldDB" id="A0AAV1Z4F6"/>
<dbReference type="EMBL" id="CAXIEN010000023">
    <property type="protein sequence ID" value="CAL1266377.1"/>
    <property type="molecule type" value="Genomic_DNA"/>
</dbReference>
<dbReference type="Proteomes" id="UP001497382">
    <property type="component" value="Unassembled WGS sequence"/>
</dbReference>
<dbReference type="InterPro" id="IPR011989">
    <property type="entry name" value="ARM-like"/>
</dbReference>
<evidence type="ECO:0000313" key="3">
    <source>
        <dbReference type="Proteomes" id="UP001497382"/>
    </source>
</evidence>
<dbReference type="Gene3D" id="1.25.10.10">
    <property type="entry name" value="Leucine-rich Repeat Variant"/>
    <property type="match status" value="1"/>
</dbReference>
<sequence>MELEKYNVLKMDFKNLMSCIHHHEDSQNDDVILETLKTIIDICSNERCGKDAFREAGGLDFLVEFLFLTDNTKFLEHILKTLAFVIDENVHSQMYLSKKSVFEVLQAVWKKQRFPAAVQKNALVLISIILYHNSCAQNLVFETGILQDLLNMYEQHAQGLMINSSCMSPNFDNSVNFWMSTNSILCFAVNNPQNEKNQDICKNIFPVSLRILEFSSNSAVMNAVASFLTLTITDNEKCQDYFSSCDGFLVLKRCFQKYFDTLLMDMKICNGITGKETYQAINNIVGIISPACLDHEKNAATCGDLGILSIMIKLLLMETFDCQLKTKTVLSLGHCIAAFCTNKSYVLETTNFDSFLKKSLQLEDAELSSACKYLVQVCLATKGSLESDVDCTRDSKFDSVSLLKYDPEYSSDILKENFIIKEMEFQHPSLKQNSTKVPSIRSPNLKMKSKSRSLEKTYSSSSSSHKNTARTARRRRRNSKITRRSENKLSSIKKERLFNSSAVQCDILSGHHFSPNDKKYLAYINLNSNLDSSKCKSYKIKMNQSSSNSDKFSKPNIISNKMPFTDFLTKDIKSSCPKFKKQSFRKTDYSKTTSDSLISEWHTYNKSRRNENVKLSTNNSTKVESISQGNISNSFSPYEMKLTYQDSMQEKCPKLFKKKKKRISSDISSSSSSEYSFTPCNAKNCKSQENEKASQFGYGMPDHSEITFPKISKNSKNANDNFSNNCMEWNSNDKLQASIRKPLFFFNAENQVKGNHETEFSLKLSPAKFENDRTKDNSFSSCKMMPKIDKENSFDLTKFTGASFQHGKRLMDSCFSSNHVSHISRKSNQIRKLPQTSRVIENPYKKKCSWSCSSTGTCNESFSPISSPLNSSRHVQVVVLPKETCEQHGLSASVKLLEVVSLEDI</sequence>
<evidence type="ECO:0000313" key="2">
    <source>
        <dbReference type="EMBL" id="CAL1266377.1"/>
    </source>
</evidence>
<evidence type="ECO:0000256" key="1">
    <source>
        <dbReference type="SAM" id="MobiDB-lite"/>
    </source>
</evidence>